<evidence type="ECO:0008006" key="3">
    <source>
        <dbReference type="Google" id="ProtNLM"/>
    </source>
</evidence>
<protein>
    <recommendedName>
        <fullName evidence="3">YfbU domain protein</fullName>
    </recommendedName>
</protein>
<reference evidence="1 2" key="1">
    <citation type="submission" date="2014-07" db="EMBL/GenBank/DDBJ databases">
        <authorList>
            <person name="Urmite Genomes Urmite Genomes"/>
        </authorList>
    </citation>
    <scope>NUCLEOTIDE SEQUENCE [LARGE SCALE GENOMIC DNA]</scope>
    <source>
        <strain evidence="1 2">13MG44_air</strain>
    </source>
</reference>
<dbReference type="HOGENOM" id="CLU_1480153_0_0_9"/>
<dbReference type="InterPro" id="IPR023146">
    <property type="entry name" value="YfbU_alpha-helical_sf"/>
</dbReference>
<proteinExistence type="predicted"/>
<dbReference type="Gene3D" id="1.10.3190.10">
    <property type="entry name" value="yfbu gene product, domain 2"/>
    <property type="match status" value="1"/>
</dbReference>
<dbReference type="Proteomes" id="UP000044136">
    <property type="component" value="Unassembled WGS sequence"/>
</dbReference>
<keyword evidence="2" id="KW-1185">Reference proteome</keyword>
<dbReference type="InterPro" id="IPR005587">
    <property type="entry name" value="UPF0304_YfbU"/>
</dbReference>
<evidence type="ECO:0000313" key="2">
    <source>
        <dbReference type="Proteomes" id="UP000044136"/>
    </source>
</evidence>
<organism evidence="1 2">
    <name type="scientific">Jeotgalicoccus saudimassiliensis</name>
    <dbReference type="NCBI Taxonomy" id="1461582"/>
    <lineage>
        <taxon>Bacteria</taxon>
        <taxon>Bacillati</taxon>
        <taxon>Bacillota</taxon>
        <taxon>Bacilli</taxon>
        <taxon>Bacillales</taxon>
        <taxon>Staphylococcaceae</taxon>
        <taxon>Jeotgalicoccus</taxon>
    </lineage>
</organism>
<dbReference type="eggNOG" id="ENOG502ZM48">
    <property type="taxonomic scope" value="Bacteria"/>
</dbReference>
<evidence type="ECO:0000313" key="1">
    <source>
        <dbReference type="EMBL" id="CEA02357.1"/>
    </source>
</evidence>
<dbReference type="SUPFAM" id="SSF116960">
    <property type="entry name" value="YfbU-like"/>
    <property type="match status" value="1"/>
</dbReference>
<accession>A0A078MAA4</accession>
<sequence>MPPDSVDFINLSGKIQLISLLENMQQKSTVQEYIDYCEYCLHIVRHGIEISYCEVMDFIGVGNDTVPAEISIEVRFLLEMFDHISMSLAKLPKADAQNTVLECYTNFCGFETALNFHLSAYIFLVRTYQTRVPIFKESLPITLRHYREMMLKYERYKRNEYLTDEMIKDICVRRDQQIQFAL</sequence>
<gene>
    <name evidence="1" type="ORF">BN1048_01685</name>
</gene>
<dbReference type="Pfam" id="PF03887">
    <property type="entry name" value="YfbU"/>
    <property type="match status" value="1"/>
</dbReference>
<dbReference type="EMBL" id="CCSE01000001">
    <property type="protein sequence ID" value="CEA02357.1"/>
    <property type="molecule type" value="Genomic_DNA"/>
</dbReference>
<dbReference type="STRING" id="1461582.BN1048_01685"/>
<name>A0A078MAA4_9STAP</name>
<dbReference type="AlphaFoldDB" id="A0A078MAA4"/>